<evidence type="ECO:0000256" key="1">
    <source>
        <dbReference type="SAM" id="MobiDB-lite"/>
    </source>
</evidence>
<feature type="signal peptide" evidence="2">
    <location>
        <begin position="1"/>
        <end position="23"/>
    </location>
</feature>
<keyword evidence="4" id="KW-1185">Reference proteome</keyword>
<feature type="region of interest" description="Disordered" evidence="1">
    <location>
        <begin position="72"/>
        <end position="93"/>
    </location>
</feature>
<comment type="caution">
    <text evidence="3">The sequence shown here is derived from an EMBL/GenBank/DDBJ whole genome shotgun (WGS) entry which is preliminary data.</text>
</comment>
<dbReference type="EMBL" id="SRLD01000065">
    <property type="protein sequence ID" value="TGE12613.1"/>
    <property type="molecule type" value="Genomic_DNA"/>
</dbReference>
<dbReference type="Proteomes" id="UP000297739">
    <property type="component" value="Unassembled WGS sequence"/>
</dbReference>
<sequence length="93" mass="10459">MYKLLLSLLLVILTLADPGPAFAEPEISSAATTEASVEAGSVPRPNYKRYKGRKKHRKPGFFRRWAARRKAKRKMKAAPRKGVITVDPPTRNK</sequence>
<gene>
    <name evidence="3" type="ORF">E5J99_20075</name>
</gene>
<name>A0A4Z0PFL3_9BACT</name>
<proteinExistence type="predicted"/>
<organism evidence="3 4">
    <name type="scientific">Hymenobacter elongatus</name>
    <dbReference type="NCBI Taxonomy" id="877208"/>
    <lineage>
        <taxon>Bacteria</taxon>
        <taxon>Pseudomonadati</taxon>
        <taxon>Bacteroidota</taxon>
        <taxon>Cytophagia</taxon>
        <taxon>Cytophagales</taxon>
        <taxon>Hymenobacteraceae</taxon>
        <taxon>Hymenobacter</taxon>
    </lineage>
</organism>
<protein>
    <submittedName>
        <fullName evidence="3">Uncharacterized protein</fullName>
    </submittedName>
</protein>
<evidence type="ECO:0000313" key="3">
    <source>
        <dbReference type="EMBL" id="TGE12613.1"/>
    </source>
</evidence>
<evidence type="ECO:0000256" key="2">
    <source>
        <dbReference type="SAM" id="SignalP"/>
    </source>
</evidence>
<keyword evidence="2" id="KW-0732">Signal</keyword>
<accession>A0A4Z0PFL3</accession>
<dbReference type="RefSeq" id="WP_135499598.1">
    <property type="nucleotide sequence ID" value="NZ_SRLD01000065.1"/>
</dbReference>
<reference evidence="3 4" key="1">
    <citation type="submission" date="2019-04" db="EMBL/GenBank/DDBJ databases">
        <authorList>
            <person name="Feng G."/>
            <person name="Zhang J."/>
            <person name="Zhu H."/>
        </authorList>
    </citation>
    <scope>NUCLEOTIDE SEQUENCE [LARGE SCALE GENOMIC DNA]</scope>
    <source>
        <strain evidence="3 4">JCM 17223</strain>
    </source>
</reference>
<evidence type="ECO:0000313" key="4">
    <source>
        <dbReference type="Proteomes" id="UP000297739"/>
    </source>
</evidence>
<dbReference type="AlphaFoldDB" id="A0A4Z0PFL3"/>
<feature type="chain" id="PRO_5021392493" evidence="2">
    <location>
        <begin position="24"/>
        <end position="93"/>
    </location>
</feature>